<dbReference type="EMBL" id="AHNR02000063">
    <property type="protein sequence ID" value="EKR53732.1"/>
    <property type="molecule type" value="Genomic_DNA"/>
</dbReference>
<name>A0A0E2DDJ8_LEPIR</name>
<dbReference type="Proteomes" id="UP000001340">
    <property type="component" value="Unassembled WGS sequence"/>
</dbReference>
<evidence type="ECO:0000313" key="2">
    <source>
        <dbReference type="Proteomes" id="UP000001340"/>
    </source>
</evidence>
<gene>
    <name evidence="1" type="ORF">LEP1GSC105_0404</name>
</gene>
<proteinExistence type="predicted"/>
<accession>A0A0E2DDJ8</accession>
<sequence>MSEFIKNDILFRLFYKEKFNTIEWKEIRLGFKIIVKFEEDVLSFIK</sequence>
<protein>
    <submittedName>
        <fullName evidence="1">Uncharacterized protein</fullName>
    </submittedName>
</protein>
<reference evidence="1 2" key="1">
    <citation type="submission" date="2012-10" db="EMBL/GenBank/DDBJ databases">
        <authorList>
            <person name="Harkins D.M."/>
            <person name="Durkin A.S."/>
            <person name="Brinkac L.M."/>
            <person name="Haft D.H."/>
            <person name="Selengut J.D."/>
            <person name="Sanka R."/>
            <person name="DePew J."/>
            <person name="Purushe J."/>
            <person name="Chanthongthip A."/>
            <person name="Lattana O."/>
            <person name="Phetsouvanh R."/>
            <person name="Newton P.N."/>
            <person name="Vinetz J.M."/>
            <person name="Sutton G.G."/>
            <person name="Nierman W.C."/>
            <person name="Fouts D.E."/>
        </authorList>
    </citation>
    <scope>NUCLEOTIDE SEQUENCE [LARGE SCALE GENOMIC DNA]</scope>
    <source>
        <strain evidence="1 2">UI 12758</strain>
    </source>
</reference>
<evidence type="ECO:0000313" key="1">
    <source>
        <dbReference type="EMBL" id="EKR53732.1"/>
    </source>
</evidence>
<comment type="caution">
    <text evidence="1">The sequence shown here is derived from an EMBL/GenBank/DDBJ whole genome shotgun (WGS) entry which is preliminary data.</text>
</comment>
<dbReference type="AlphaFoldDB" id="A0A0E2DDJ8"/>
<organism evidence="1 2">
    <name type="scientific">Leptospira interrogans str. UI 12758</name>
    <dbReference type="NCBI Taxonomy" id="1049938"/>
    <lineage>
        <taxon>Bacteria</taxon>
        <taxon>Pseudomonadati</taxon>
        <taxon>Spirochaetota</taxon>
        <taxon>Spirochaetia</taxon>
        <taxon>Leptospirales</taxon>
        <taxon>Leptospiraceae</taxon>
        <taxon>Leptospira</taxon>
    </lineage>
</organism>